<dbReference type="InterPro" id="IPR046450">
    <property type="entry name" value="PA_dom_sf"/>
</dbReference>
<dbReference type="GO" id="GO:0005886">
    <property type="term" value="C:plasma membrane"/>
    <property type="evidence" value="ECO:0007669"/>
    <property type="project" value="UniProtKB-SubCell"/>
</dbReference>
<keyword evidence="3" id="KW-0812">Transmembrane</keyword>
<evidence type="ECO:0000259" key="7">
    <source>
        <dbReference type="Pfam" id="PF02225"/>
    </source>
</evidence>
<evidence type="ECO:0000256" key="6">
    <source>
        <dbReference type="ARBA" id="ARBA00038076"/>
    </source>
</evidence>
<name>A0A402D4Y0_9BACT</name>
<comment type="similarity">
    <text evidence="6">Belongs to the ABC-4 integral membrane protein family.</text>
</comment>
<dbReference type="SUPFAM" id="SSF53187">
    <property type="entry name" value="Zn-dependent exopeptidases"/>
    <property type="match status" value="1"/>
</dbReference>
<dbReference type="Gene3D" id="3.40.630.10">
    <property type="entry name" value="Zn peptidases"/>
    <property type="match status" value="1"/>
</dbReference>
<dbReference type="OrthoDB" id="9773692at2"/>
<feature type="domain" description="Peptidase M28" evidence="9">
    <location>
        <begin position="271"/>
        <end position="354"/>
    </location>
</feature>
<dbReference type="PANTHER" id="PTHR30572">
    <property type="entry name" value="MEMBRANE COMPONENT OF TRANSPORTER-RELATED"/>
    <property type="match status" value="1"/>
</dbReference>
<gene>
    <name evidence="10" type="ORF">CCAX7_40080</name>
</gene>
<evidence type="ECO:0000256" key="2">
    <source>
        <dbReference type="ARBA" id="ARBA00022475"/>
    </source>
</evidence>
<protein>
    <submittedName>
        <fullName evidence="10">Uncharacterized protein</fullName>
    </submittedName>
</protein>
<organism evidence="10 11">
    <name type="scientific">Capsulimonas corticalis</name>
    <dbReference type="NCBI Taxonomy" id="2219043"/>
    <lineage>
        <taxon>Bacteria</taxon>
        <taxon>Bacillati</taxon>
        <taxon>Armatimonadota</taxon>
        <taxon>Armatimonadia</taxon>
        <taxon>Capsulimonadales</taxon>
        <taxon>Capsulimonadaceae</taxon>
        <taxon>Capsulimonas</taxon>
    </lineage>
</organism>
<dbReference type="Pfam" id="PF04389">
    <property type="entry name" value="Peptidase_M28"/>
    <property type="match status" value="1"/>
</dbReference>
<dbReference type="InterPro" id="IPR003838">
    <property type="entry name" value="ABC3_permease_C"/>
</dbReference>
<dbReference type="RefSeq" id="WP_119324535.1">
    <property type="nucleotide sequence ID" value="NZ_AP025739.1"/>
</dbReference>
<dbReference type="InterPro" id="IPR003137">
    <property type="entry name" value="PA_domain"/>
</dbReference>
<feature type="domain" description="ABC3 transporter permease C-terminal" evidence="8">
    <location>
        <begin position="1320"/>
        <end position="1430"/>
    </location>
</feature>
<comment type="subcellular location">
    <subcellularLocation>
        <location evidence="1">Cell membrane</location>
        <topology evidence="1">Multi-pass membrane protein</topology>
    </subcellularLocation>
</comment>
<feature type="domain" description="PA" evidence="7">
    <location>
        <begin position="161"/>
        <end position="244"/>
    </location>
</feature>
<dbReference type="SUPFAM" id="SSF52025">
    <property type="entry name" value="PA domain"/>
    <property type="match status" value="1"/>
</dbReference>
<reference evidence="10 11" key="1">
    <citation type="journal article" date="2019" name="Int. J. Syst. Evol. Microbiol.">
        <title>Capsulimonas corticalis gen. nov., sp. nov., an aerobic capsulated bacterium, of a novel bacterial order, Capsulimonadales ord. nov., of the class Armatimonadia of the phylum Armatimonadetes.</title>
        <authorList>
            <person name="Li J."/>
            <person name="Kudo C."/>
            <person name="Tonouchi A."/>
        </authorList>
    </citation>
    <scope>NUCLEOTIDE SEQUENCE [LARGE SCALE GENOMIC DNA]</scope>
    <source>
        <strain evidence="10 11">AX-7</strain>
    </source>
</reference>
<keyword evidence="5" id="KW-0472">Membrane</keyword>
<dbReference type="GO" id="GO:0022857">
    <property type="term" value="F:transmembrane transporter activity"/>
    <property type="evidence" value="ECO:0007669"/>
    <property type="project" value="TreeGrafter"/>
</dbReference>
<evidence type="ECO:0000256" key="4">
    <source>
        <dbReference type="ARBA" id="ARBA00022989"/>
    </source>
</evidence>
<evidence type="ECO:0000313" key="10">
    <source>
        <dbReference type="EMBL" id="BDI31957.1"/>
    </source>
</evidence>
<dbReference type="Pfam" id="PF02687">
    <property type="entry name" value="FtsX"/>
    <property type="match status" value="1"/>
</dbReference>
<keyword evidence="2" id="KW-1003">Cell membrane</keyword>
<proteinExistence type="inferred from homology"/>
<evidence type="ECO:0000259" key="9">
    <source>
        <dbReference type="Pfam" id="PF04389"/>
    </source>
</evidence>
<dbReference type="Proteomes" id="UP000287394">
    <property type="component" value="Chromosome"/>
</dbReference>
<dbReference type="InterPro" id="IPR050250">
    <property type="entry name" value="Macrolide_Exporter_MacB"/>
</dbReference>
<evidence type="ECO:0000256" key="1">
    <source>
        <dbReference type="ARBA" id="ARBA00004651"/>
    </source>
</evidence>
<dbReference type="Gene3D" id="3.50.30.30">
    <property type="match status" value="1"/>
</dbReference>
<keyword evidence="4" id="KW-1133">Transmembrane helix</keyword>
<dbReference type="Pfam" id="PF02225">
    <property type="entry name" value="PA"/>
    <property type="match status" value="1"/>
</dbReference>
<dbReference type="KEGG" id="ccot:CCAX7_40080"/>
<keyword evidence="11" id="KW-1185">Reference proteome</keyword>
<evidence type="ECO:0000313" key="11">
    <source>
        <dbReference type="Proteomes" id="UP000287394"/>
    </source>
</evidence>
<sequence length="1602" mass="173722">MMIRRRAARKAPRLLTLLGSLLFLLSSIAAVSGQTGSDKVQVDPEAKRNYRSLSDSVQPARLAASVSDLSGIHYAMPAAPGGPALVANSRAAGTPGADQARDYVLAQFRTILGAGNVHQEDFAVTAPVDNGASITAGGRSYGLRALWPNLVRTSTLPKDGVTGPLIYAARGDLAAFRGQQVEGSVVLMDFNCGAAWMNAARLGAKAIIFVEPAATMRGESEAKFIGIPVSIPRFWVSHADAAALQSAALTTPNFTVTVYADNPWETRSASNIVGVLPGSDPVLSKQIVVIESYYDSMSVVPSLAPGADTACGVAAQIELARLFKANPPKRTVWFVSCGAHFLGIQGARAYVDRHLDEWRQPSNWDRAKHWLTGGRSPIPANRSEVLLFSGLDLTSQTNSFAGFYKGYFYDFTEGDVQSGYSDIGRALRENAEKIAQVLGLNAQSAYGDGINPIGGKGWRNFLPGHFAFDAEAAAMAGGKGITFATTDDARQHSDTPFDRMADVNLANLTQQTKFLACEYWHLLNDTNDQDAVTPGSTRGLMPVTEWPAWTRQGLRLGFCQVKGRVLIFDPKQNFVPDTPVADSLAVAANPSKTMVGVRGNLIQSTFTPPGASKPGSNYNFYGLPLVTSAGTGLRFAPAMTMRFGAYHVHTTDDAQGSRGDIDFAPDQGLNGTSNYPIEFNLTSDSKDTQIIVFPCVATTIYDLLDLSSLISLSGVRVFDGATNNEPRQYGFTLAGTEPGVSYVEDVAVLFSAQGSDTRLKVVMDSGPGAVRFLLINALPPDPKLSNAENQKRAQGLGYAVQGGASGGGDNIVHNGAITNTALRVAQDMWNLDEYRISQLAKYRITNDLLSNPKHTGLHDLAKVYMDQAQAAYAQRDYEMFDAKSRQAWAFEAKVYPQAQATANDVVQGVIFYLFLLIPFAYFLERLLIASHDLKMQLVWSFGIFALIFFIFSKIHPAFDITINPIIVLIAFVMLALSVIVSLLVWGKFEEQIKAMRQTVSGVHKVDVGKGSIAFAAFALGISNMRRRKERTMLTCITLILLTFTVLSFTSVVNYNRPNDVPAPGVSPYNGILLRMPAWDALQDPAYRLLNDEYGRKYPVAPRAWFFGTTQGQQSFLNVSRAQSPVDLKGVIGMAPAEARVSHIDTALALGPDGKPMGRWFDSTDSYSIILPKPIADTLGVTAADVGKITVNFSGVPYLVIGVIDPAKFSALKDLDNETLTPVDFQDAHNQSNSASASTSSFQDYSHIDPATVIIVPYATLINLGGDLRSVAINFGDAATVNQQLVSLMPRLDLNLYAGEDGHNHRFSIRSATKSEGLATIIIPILIASLIVLNTMLGSVFERVKEIKTFSAIGLSPSNIGMLFIAEAMVYAIIGAVSGYLIGQGLSKVISTFNILPGLSLNFSSTSAEIAIGVVIAVVMLSTIFPARKASQVATPSTDRTWKLPDPDGDVWKIALPFAVTGDQARGINGFLSEWFKEYEQQSVGDFLTHGISTTTYDSEYGLAYRLSCRIWLAPFDLGVSQDISLDTIPTDLEDIFDVRLTITRQSGEVANWMRVNRRFVNVVRRQFLIWRTLSEVQRQRYLNPEVELVRTPSESAAVAPAI</sequence>
<dbReference type="PANTHER" id="PTHR30572:SF4">
    <property type="entry name" value="ABC TRANSPORTER PERMEASE YTRF"/>
    <property type="match status" value="1"/>
</dbReference>
<dbReference type="EMBL" id="AP025739">
    <property type="protein sequence ID" value="BDI31957.1"/>
    <property type="molecule type" value="Genomic_DNA"/>
</dbReference>
<evidence type="ECO:0000259" key="8">
    <source>
        <dbReference type="Pfam" id="PF02687"/>
    </source>
</evidence>
<accession>A0A402D4Y0</accession>
<evidence type="ECO:0000256" key="5">
    <source>
        <dbReference type="ARBA" id="ARBA00023136"/>
    </source>
</evidence>
<evidence type="ECO:0000256" key="3">
    <source>
        <dbReference type="ARBA" id="ARBA00022692"/>
    </source>
</evidence>
<dbReference type="InterPro" id="IPR007484">
    <property type="entry name" value="Peptidase_M28"/>
</dbReference>